<dbReference type="Proteomes" id="UP001164539">
    <property type="component" value="Chromosome 5"/>
</dbReference>
<evidence type="ECO:0000313" key="1">
    <source>
        <dbReference type="EMBL" id="KAJ4717786.1"/>
    </source>
</evidence>
<keyword evidence="2" id="KW-1185">Reference proteome</keyword>
<accession>A0ACC1Y234</accession>
<reference evidence="1 2" key="1">
    <citation type="journal article" date="2023" name="Science">
        <title>Complex scaffold remodeling in plant triterpene biosynthesis.</title>
        <authorList>
            <person name="De La Pena R."/>
            <person name="Hodgson H."/>
            <person name="Liu J.C."/>
            <person name="Stephenson M.J."/>
            <person name="Martin A.C."/>
            <person name="Owen C."/>
            <person name="Harkess A."/>
            <person name="Leebens-Mack J."/>
            <person name="Jimenez L.E."/>
            <person name="Osbourn A."/>
            <person name="Sattely E.S."/>
        </authorList>
    </citation>
    <scope>NUCLEOTIDE SEQUENCE [LARGE SCALE GENOMIC DNA]</scope>
    <source>
        <strain evidence="2">cv. JPN11</strain>
        <tissue evidence="1">Leaf</tissue>
    </source>
</reference>
<proteinExistence type="predicted"/>
<comment type="caution">
    <text evidence="1">The sequence shown here is derived from an EMBL/GenBank/DDBJ whole genome shotgun (WGS) entry which is preliminary data.</text>
</comment>
<dbReference type="EMBL" id="CM051398">
    <property type="protein sequence ID" value="KAJ4717786.1"/>
    <property type="molecule type" value="Genomic_DNA"/>
</dbReference>
<sequence>MAAAIVSTILARLRSIVDQHIQQELNLLLGIKNEVETLVSNLQAIQTVLDDAEQRQATEPELKRWLAEIKDLCYDIEDVLDEWKQKLRMEGDGSALDTNKKLRFSLPFRAQDSLALNLKDLNECREHEKNTLIGKLLSEGSEERRGPHIISIVGIPGIGKTTLAQFAYNDEEVMTHFDNRVWVRVSHHCDELKIAKFILESLKGIATYFHELEYSLQYISQSIVGKKFLLVLDDVRIEDYNKLNVLFRSLKNGLHGSKILITTGKVSVASMMESVDVILLRELSEEQSWSLFSHIALFDKSFKKCEENAKKIVSKCDGLPLAIKIVASVLRSKRTIAQWESILDDMMHRPVELESGLFSSLWLSYKNLPSLVKQCFSYCAIFPKDCYLDKNSLIQLWMSQGYLEIEDDMEMEKVGEAYFNILATQSLFQEIEKDDDGNIVRGKMHHLVHDFVRSLAENECLTIEVDGDLEPPAVGSSHKKLRHSMLMLNKRDSFPDFILGVKTLRTLLIEYRDANHSSISEVLSKLSDELISLRAFGLRGNLWYDNSIIHIPKEIGNMKNLRYLNFSSLKIELLPEQLCELYNLETLVLSHCIDLKELPEGIGELVNLRHIVNDKTLLSYMPKGIGSLTSLRTLSEFVMGGGNDDIKASTIEYLKDLNQLQGPLTIKILGSVTDVSKVKEAEMMNKKGLIRLCLKFGSVVEAGRMNTDELVLEALQPPPNLEFLEIRGYKGNTLFPNWIMSLSRLRMLNFHNCPNIKHLPPFGKLPSLESLSICSMGSVKRVGKEFFGIESDGASSSSSVTPFPRLKSLRFIDMEEWRECEDWYFGIAIMPSLRSLLLVDRAELAWHPLPPQDHNYLICAFFRRLQLESMNRHMKKHILQKSKLFQVCSCQPTQRSSYLFNFKRHTNSCAGGCMGL</sequence>
<evidence type="ECO:0000313" key="2">
    <source>
        <dbReference type="Proteomes" id="UP001164539"/>
    </source>
</evidence>
<protein>
    <submittedName>
        <fullName evidence="1">NB-ARC domain-containing disease resistance protein</fullName>
    </submittedName>
</protein>
<gene>
    <name evidence="1" type="ORF">OWV82_009565</name>
</gene>
<organism evidence="1 2">
    <name type="scientific">Melia azedarach</name>
    <name type="common">Chinaberry tree</name>
    <dbReference type="NCBI Taxonomy" id="155640"/>
    <lineage>
        <taxon>Eukaryota</taxon>
        <taxon>Viridiplantae</taxon>
        <taxon>Streptophyta</taxon>
        <taxon>Embryophyta</taxon>
        <taxon>Tracheophyta</taxon>
        <taxon>Spermatophyta</taxon>
        <taxon>Magnoliopsida</taxon>
        <taxon>eudicotyledons</taxon>
        <taxon>Gunneridae</taxon>
        <taxon>Pentapetalae</taxon>
        <taxon>rosids</taxon>
        <taxon>malvids</taxon>
        <taxon>Sapindales</taxon>
        <taxon>Meliaceae</taxon>
        <taxon>Melia</taxon>
    </lineage>
</organism>
<name>A0ACC1Y234_MELAZ</name>